<feature type="domain" description="YqbQ/XkdQ" evidence="1">
    <location>
        <begin position="25"/>
        <end position="310"/>
    </location>
</feature>
<gene>
    <name evidence="2" type="ORF">INF37_09445</name>
</gene>
<sequence>MKYELLLTSPGGNSTRDIAQLVQTMSWSGSVDQVARELSVTLAVPRDGSVTPPPLEEGAVLTLRWEGAARYTGPLLSATTGSQDSLVDLSSLDRGRFLVGNEGWYKFTSVTPESAAATLARDYGIPTAGIAKTGVSVGRKFPGVALDKILKTLYALAGERTGKRYLIRFTGDGRLEIVKRPTSASLTIASTMSVTNTWDITNLQNSVVIRTESGALVRRVDDAPSVALNGRLEHVITQRDGEDAGAEGKAWLEDHGLTQKLTVETLGDPRLITGEAVILRDTGSGVSGLFWIDADTHTWKNGQYFCKLTLNFRNLLDETSAGSEIK</sequence>
<dbReference type="SUPFAM" id="SSF69279">
    <property type="entry name" value="Phage tail proteins"/>
    <property type="match status" value="1"/>
</dbReference>
<dbReference type="InterPro" id="IPR056937">
    <property type="entry name" value="YqbQ/XkdQ"/>
</dbReference>
<dbReference type="Proteomes" id="UP000806211">
    <property type="component" value="Unassembled WGS sequence"/>
</dbReference>
<protein>
    <recommendedName>
        <fullName evidence="1">YqbQ/XkdQ domain-containing protein</fullName>
    </recommendedName>
</protein>
<keyword evidence="3" id="KW-1185">Reference proteome</keyword>
<evidence type="ECO:0000313" key="2">
    <source>
        <dbReference type="EMBL" id="MBE5056220.1"/>
    </source>
</evidence>
<comment type="caution">
    <text evidence="2">The sequence shown here is derived from an EMBL/GenBank/DDBJ whole genome shotgun (WGS) entry which is preliminary data.</text>
</comment>
<reference evidence="2 3" key="1">
    <citation type="submission" date="2020-10" db="EMBL/GenBank/DDBJ databases">
        <title>ChiBAC.</title>
        <authorList>
            <person name="Zenner C."/>
            <person name="Hitch T.C.A."/>
            <person name="Clavel T."/>
        </authorList>
    </citation>
    <scope>NUCLEOTIDE SEQUENCE [LARGE SCALE GENOMIC DNA]</scope>
    <source>
        <strain evidence="2 3">DSM 107456</strain>
    </source>
</reference>
<proteinExistence type="predicted"/>
<organism evidence="2 3">
    <name type="scientific">Pseudoflavonifractor gallinarum</name>
    <dbReference type="NCBI Taxonomy" id="2779352"/>
    <lineage>
        <taxon>Bacteria</taxon>
        <taxon>Bacillati</taxon>
        <taxon>Bacillota</taxon>
        <taxon>Clostridia</taxon>
        <taxon>Eubacteriales</taxon>
        <taxon>Oscillospiraceae</taxon>
        <taxon>Pseudoflavonifractor</taxon>
    </lineage>
</organism>
<evidence type="ECO:0000259" key="1">
    <source>
        <dbReference type="Pfam" id="PF24032"/>
    </source>
</evidence>
<name>A0ABR9RC00_9FIRM</name>
<evidence type="ECO:0000313" key="3">
    <source>
        <dbReference type="Proteomes" id="UP000806211"/>
    </source>
</evidence>
<dbReference type="Pfam" id="PF24032">
    <property type="entry name" value="YQBQ"/>
    <property type="match status" value="1"/>
</dbReference>
<dbReference type="EMBL" id="JADCKF010000008">
    <property type="protein sequence ID" value="MBE5056220.1"/>
    <property type="molecule type" value="Genomic_DNA"/>
</dbReference>
<accession>A0ABR9RC00</accession>
<dbReference type="RefSeq" id="WP_193537936.1">
    <property type="nucleotide sequence ID" value="NZ_JADCKF010000008.1"/>
</dbReference>